<dbReference type="InterPro" id="IPR036051">
    <property type="entry name" value="KRAB_dom_sf"/>
</dbReference>
<dbReference type="PANTHER" id="PTHR23232:SF157">
    <property type="entry name" value="ZINC FINGER PROTEIN 525"/>
    <property type="match status" value="1"/>
</dbReference>
<reference evidence="2" key="2">
    <citation type="submission" date="2025-09" db="UniProtKB">
        <authorList>
            <consortium name="Ensembl"/>
        </authorList>
    </citation>
    <scope>IDENTIFICATION</scope>
</reference>
<name>A0A8D2GPL1_UROPR</name>
<dbReference type="Pfam" id="PF01352">
    <property type="entry name" value="KRAB"/>
    <property type="match status" value="1"/>
</dbReference>
<dbReference type="Proteomes" id="UP000694417">
    <property type="component" value="Unplaced"/>
</dbReference>
<sequence>MGEWTHRSLVTFSDVAIDFSQEEWEWLSPAQRRLYRKVMLETYQSLVFVGEYRALPPLPSSWACLCRLSPLPQCPSSSGPLAQGPTLDSPQCSRFHVSYAGLCISKPDVVHLLEQEQEPWTMPGEAVRGLCPGECWVVRG</sequence>
<dbReference type="SUPFAM" id="SSF109640">
    <property type="entry name" value="KRAB domain (Kruppel-associated box)"/>
    <property type="match status" value="1"/>
</dbReference>
<dbReference type="AlphaFoldDB" id="A0A8D2GPL1"/>
<feature type="domain" description="KRAB" evidence="1">
    <location>
        <begin position="10"/>
        <end position="132"/>
    </location>
</feature>
<dbReference type="CDD" id="cd07765">
    <property type="entry name" value="KRAB_A-box"/>
    <property type="match status" value="1"/>
</dbReference>
<organism evidence="2 3">
    <name type="scientific">Urocitellus parryii</name>
    <name type="common">Arctic ground squirrel</name>
    <name type="synonym">Spermophilus parryii</name>
    <dbReference type="NCBI Taxonomy" id="9999"/>
    <lineage>
        <taxon>Eukaryota</taxon>
        <taxon>Metazoa</taxon>
        <taxon>Chordata</taxon>
        <taxon>Craniata</taxon>
        <taxon>Vertebrata</taxon>
        <taxon>Euteleostomi</taxon>
        <taxon>Mammalia</taxon>
        <taxon>Eutheria</taxon>
        <taxon>Euarchontoglires</taxon>
        <taxon>Glires</taxon>
        <taxon>Rodentia</taxon>
        <taxon>Sciuromorpha</taxon>
        <taxon>Sciuridae</taxon>
        <taxon>Xerinae</taxon>
        <taxon>Marmotini</taxon>
        <taxon>Urocitellus</taxon>
    </lineage>
</organism>
<evidence type="ECO:0000313" key="3">
    <source>
        <dbReference type="Proteomes" id="UP000694417"/>
    </source>
</evidence>
<protein>
    <recommendedName>
        <fullName evidence="1">KRAB domain-containing protein</fullName>
    </recommendedName>
</protein>
<dbReference type="InterPro" id="IPR001909">
    <property type="entry name" value="KRAB"/>
</dbReference>
<dbReference type="GO" id="GO:0006355">
    <property type="term" value="P:regulation of DNA-templated transcription"/>
    <property type="evidence" value="ECO:0007669"/>
    <property type="project" value="InterPro"/>
</dbReference>
<evidence type="ECO:0000259" key="1">
    <source>
        <dbReference type="PROSITE" id="PS50805"/>
    </source>
</evidence>
<dbReference type="Ensembl" id="ENSUPAT00010004462.1">
    <property type="protein sequence ID" value="ENSUPAP00010003872.1"/>
    <property type="gene ID" value="ENSUPAG00010003170.1"/>
</dbReference>
<proteinExistence type="predicted"/>
<dbReference type="InterPro" id="IPR050169">
    <property type="entry name" value="Krueppel_C2H2_ZnF"/>
</dbReference>
<dbReference type="Gene3D" id="6.10.140.140">
    <property type="match status" value="1"/>
</dbReference>
<dbReference type="GeneTree" id="ENSGT00940000161925"/>
<evidence type="ECO:0000313" key="2">
    <source>
        <dbReference type="Ensembl" id="ENSUPAP00010003872.1"/>
    </source>
</evidence>
<dbReference type="PANTHER" id="PTHR23232">
    <property type="entry name" value="KRAB DOMAIN C2H2 ZINC FINGER"/>
    <property type="match status" value="1"/>
</dbReference>
<keyword evidence="3" id="KW-1185">Reference proteome</keyword>
<dbReference type="SMART" id="SM00349">
    <property type="entry name" value="KRAB"/>
    <property type="match status" value="1"/>
</dbReference>
<dbReference type="PROSITE" id="PS50805">
    <property type="entry name" value="KRAB"/>
    <property type="match status" value="1"/>
</dbReference>
<reference evidence="2" key="1">
    <citation type="submission" date="2025-08" db="UniProtKB">
        <authorList>
            <consortium name="Ensembl"/>
        </authorList>
    </citation>
    <scope>IDENTIFICATION</scope>
</reference>
<accession>A0A8D2GPL1</accession>